<dbReference type="GO" id="GO:0050661">
    <property type="term" value="F:NADP binding"/>
    <property type="evidence" value="ECO:0007669"/>
    <property type="project" value="InterPro"/>
</dbReference>
<dbReference type="GO" id="GO:0009423">
    <property type="term" value="P:chorismate biosynthetic process"/>
    <property type="evidence" value="ECO:0007669"/>
    <property type="project" value="UniProtKB-UniRule"/>
</dbReference>
<dbReference type="Gene3D" id="3.40.50.10860">
    <property type="entry name" value="Leucine Dehydrogenase, chain A, domain 1"/>
    <property type="match status" value="1"/>
</dbReference>
<sequence>MMPIDAETSLYGIIGHPVRHSLSPIIQNLAFTSYNINAVYLAFEVTELSGAIKGVKALGIKGLSVTIPHKINIMSFLDEIDIMAQKIGAINTVVNRDGYLLGFNTDWLGALLSLKEKTEIKGKRFVILGAGGAARAIAFGLKKEGAEIIIVNRTYEKGCALAKEINAHAFPWEKLPVLAGDVLINTTPIGMWPEIDTSPVDEKVLAKFELVMDTVYRPLKTKLLQMAEKMGCNTIGGLKMLIYQGAEQFRLWTKKEPPVEKMLKVAEKFLEKEN</sequence>
<reference evidence="12 13" key="1">
    <citation type="submission" date="2015-10" db="EMBL/GenBank/DDBJ databases">
        <title>Candidatus Desulfofervidus auxilii, a hydrogenotrophic sulfate-reducing bacterium involved in the thermophilic anaerobic oxidation of methane.</title>
        <authorList>
            <person name="Krukenberg V."/>
            <person name="Richter M."/>
            <person name="Wegener G."/>
        </authorList>
    </citation>
    <scope>NUCLEOTIDE SEQUENCE [LARGE SCALE GENOMIC DNA]</scope>
    <source>
        <strain evidence="12 13">HS1</strain>
    </source>
</reference>
<feature type="domain" description="SDH C-terminal" evidence="11">
    <location>
        <begin position="237"/>
        <end position="266"/>
    </location>
</feature>
<feature type="binding site" evidence="8">
    <location>
        <position position="91"/>
    </location>
    <ligand>
        <name>shikimate</name>
        <dbReference type="ChEBI" id="CHEBI:36208"/>
    </ligand>
</feature>
<dbReference type="PANTHER" id="PTHR21089:SF1">
    <property type="entry name" value="BIFUNCTIONAL 3-DEHYDROQUINATE DEHYDRATASE_SHIKIMATE DEHYDROGENASE, CHLOROPLASTIC"/>
    <property type="match status" value="1"/>
</dbReference>
<evidence type="ECO:0000256" key="3">
    <source>
        <dbReference type="ARBA" id="ARBA00022605"/>
    </source>
</evidence>
<name>A0A7U4TJ59_DESA2</name>
<dbReference type="PANTHER" id="PTHR21089">
    <property type="entry name" value="SHIKIMATE DEHYDROGENASE"/>
    <property type="match status" value="1"/>
</dbReference>
<dbReference type="Pfam" id="PF18317">
    <property type="entry name" value="SDH_C"/>
    <property type="match status" value="1"/>
</dbReference>
<feature type="binding site" evidence="8">
    <location>
        <position position="214"/>
    </location>
    <ligand>
        <name>NADP(+)</name>
        <dbReference type="ChEBI" id="CHEBI:58349"/>
    </ligand>
</feature>
<gene>
    <name evidence="8" type="primary">aroE</name>
    <name evidence="12" type="ORF">HS1_002356</name>
</gene>
<comment type="caution">
    <text evidence="8">Lacks conserved residue(s) required for the propagation of feature annotation.</text>
</comment>
<dbReference type="GO" id="GO:0008652">
    <property type="term" value="P:amino acid biosynthetic process"/>
    <property type="evidence" value="ECO:0007669"/>
    <property type="project" value="UniProtKB-KW"/>
</dbReference>
<dbReference type="InterPro" id="IPR013708">
    <property type="entry name" value="Shikimate_DH-bd_N"/>
</dbReference>
<evidence type="ECO:0000256" key="6">
    <source>
        <dbReference type="ARBA" id="ARBA00023141"/>
    </source>
</evidence>
<feature type="domain" description="Shikimate dehydrogenase substrate binding N-terminal" evidence="10">
    <location>
        <begin position="13"/>
        <end position="93"/>
    </location>
</feature>
<dbReference type="InterPro" id="IPR006151">
    <property type="entry name" value="Shikm_DH/Glu-tRNA_Rdtase"/>
</dbReference>
<evidence type="ECO:0000259" key="9">
    <source>
        <dbReference type="Pfam" id="PF01488"/>
    </source>
</evidence>
<dbReference type="SUPFAM" id="SSF53223">
    <property type="entry name" value="Aminoacid dehydrogenase-like, N-terminal domain"/>
    <property type="match status" value="1"/>
</dbReference>
<proteinExistence type="inferred from homology"/>
<dbReference type="CDD" id="cd01065">
    <property type="entry name" value="NAD_bind_Shikimate_DH"/>
    <property type="match status" value="1"/>
</dbReference>
<evidence type="ECO:0000256" key="2">
    <source>
        <dbReference type="ARBA" id="ARBA00012962"/>
    </source>
</evidence>
<evidence type="ECO:0000259" key="10">
    <source>
        <dbReference type="Pfam" id="PF08501"/>
    </source>
</evidence>
<evidence type="ECO:0000259" key="11">
    <source>
        <dbReference type="Pfam" id="PF18317"/>
    </source>
</evidence>
<feature type="binding site" evidence="8">
    <location>
        <begin position="152"/>
        <end position="157"/>
    </location>
    <ligand>
        <name>NADP(+)</name>
        <dbReference type="ChEBI" id="CHEBI:58349"/>
    </ligand>
</feature>
<keyword evidence="13" id="KW-1185">Reference proteome</keyword>
<dbReference type="NCBIfam" id="NF001319">
    <property type="entry name" value="PRK00258.3-3"/>
    <property type="match status" value="1"/>
</dbReference>
<dbReference type="InterPro" id="IPR046346">
    <property type="entry name" value="Aminoacid_DH-like_N_sf"/>
</dbReference>
<dbReference type="Proteomes" id="UP000070560">
    <property type="component" value="Chromosome"/>
</dbReference>
<evidence type="ECO:0000256" key="8">
    <source>
        <dbReference type="HAMAP-Rule" id="MF_00222"/>
    </source>
</evidence>
<keyword evidence="5 8" id="KW-0560">Oxidoreductase</keyword>
<keyword evidence="4 8" id="KW-0521">NADP</keyword>
<comment type="pathway">
    <text evidence="1 8">Metabolic intermediate biosynthesis; chorismate biosynthesis; chorismate from D-erythrose 4-phosphate and phosphoenolpyruvate: step 4/7.</text>
</comment>
<accession>A0A7U4TJ59</accession>
<dbReference type="RefSeq" id="WP_281178312.1">
    <property type="nucleotide sequence ID" value="NZ_CP013015.1"/>
</dbReference>
<dbReference type="InterPro" id="IPR022893">
    <property type="entry name" value="Shikimate_DH_fam"/>
</dbReference>
<dbReference type="Pfam" id="PF01488">
    <property type="entry name" value="Shikimate_DH"/>
    <property type="match status" value="1"/>
</dbReference>
<dbReference type="GO" id="GO:0009073">
    <property type="term" value="P:aromatic amino acid family biosynthetic process"/>
    <property type="evidence" value="ECO:0007669"/>
    <property type="project" value="UniProtKB-KW"/>
</dbReference>
<dbReference type="InterPro" id="IPR011342">
    <property type="entry name" value="Shikimate_DH"/>
</dbReference>
<protein>
    <recommendedName>
        <fullName evidence="2 8">Shikimate dehydrogenase (NADP(+))</fullName>
        <shortName evidence="8">SDH</shortName>
        <ecNumber evidence="2 8">1.1.1.25</ecNumber>
    </recommendedName>
</protein>
<evidence type="ECO:0000256" key="5">
    <source>
        <dbReference type="ARBA" id="ARBA00023002"/>
    </source>
</evidence>
<feature type="binding site" evidence="8">
    <location>
        <position position="216"/>
    </location>
    <ligand>
        <name>shikimate</name>
        <dbReference type="ChEBI" id="CHEBI:36208"/>
    </ligand>
</feature>
<dbReference type="NCBIfam" id="TIGR00507">
    <property type="entry name" value="aroE"/>
    <property type="match status" value="1"/>
</dbReference>
<dbReference type="GO" id="GO:0019632">
    <property type="term" value="P:shikimate metabolic process"/>
    <property type="evidence" value="ECO:0007669"/>
    <property type="project" value="InterPro"/>
</dbReference>
<dbReference type="AlphaFoldDB" id="A0A7U4TJ59"/>
<dbReference type="InterPro" id="IPR041121">
    <property type="entry name" value="SDH_C"/>
</dbReference>
<dbReference type="UniPathway" id="UPA00053">
    <property type="reaction ID" value="UER00087"/>
</dbReference>
<feature type="binding site" evidence="8">
    <location>
        <begin position="21"/>
        <end position="23"/>
    </location>
    <ligand>
        <name>shikimate</name>
        <dbReference type="ChEBI" id="CHEBI:36208"/>
    </ligand>
</feature>
<evidence type="ECO:0000313" key="13">
    <source>
        <dbReference type="Proteomes" id="UP000070560"/>
    </source>
</evidence>
<comment type="similarity">
    <text evidence="8">Belongs to the shikimate dehydrogenase family.</text>
</comment>
<dbReference type="Pfam" id="PF08501">
    <property type="entry name" value="Shikimate_dh_N"/>
    <property type="match status" value="1"/>
</dbReference>
<dbReference type="EC" id="1.1.1.25" evidence="2 8"/>
<comment type="subunit">
    <text evidence="8">Homodimer.</text>
</comment>
<keyword evidence="3 8" id="KW-0028">Amino-acid biosynthesis</keyword>
<dbReference type="GO" id="GO:0004764">
    <property type="term" value="F:shikimate 3-dehydrogenase (NADP+) activity"/>
    <property type="evidence" value="ECO:0007669"/>
    <property type="project" value="UniProtKB-UniRule"/>
</dbReference>
<dbReference type="InterPro" id="IPR036291">
    <property type="entry name" value="NAD(P)-bd_dom_sf"/>
</dbReference>
<comment type="function">
    <text evidence="8">Involved in the biosynthesis of the chorismate, which leads to the biosynthesis of aromatic amino acids. Catalyzes the reversible NADPH linked reduction of 3-dehydroshikimate (DHSA) to yield shikimate (SA).</text>
</comment>
<feature type="binding site" evidence="8">
    <location>
        <position position="244"/>
    </location>
    <ligand>
        <name>shikimate</name>
        <dbReference type="ChEBI" id="CHEBI:36208"/>
    </ligand>
</feature>
<organism evidence="12 13">
    <name type="scientific">Desulfofervidus auxilii</name>
    <dbReference type="NCBI Taxonomy" id="1621989"/>
    <lineage>
        <taxon>Bacteria</taxon>
        <taxon>Pseudomonadati</taxon>
        <taxon>Thermodesulfobacteriota</taxon>
        <taxon>Candidatus Desulfofervidia</taxon>
        <taxon>Candidatus Desulfofervidales</taxon>
        <taxon>Candidatus Desulfofervidaceae</taxon>
        <taxon>Candidatus Desulfofervidus</taxon>
    </lineage>
</organism>
<evidence type="ECO:0000256" key="7">
    <source>
        <dbReference type="ARBA" id="ARBA00049442"/>
    </source>
</evidence>
<comment type="catalytic activity">
    <reaction evidence="7 8">
        <text>shikimate + NADP(+) = 3-dehydroshikimate + NADPH + H(+)</text>
        <dbReference type="Rhea" id="RHEA:17737"/>
        <dbReference type="ChEBI" id="CHEBI:15378"/>
        <dbReference type="ChEBI" id="CHEBI:16630"/>
        <dbReference type="ChEBI" id="CHEBI:36208"/>
        <dbReference type="ChEBI" id="CHEBI:57783"/>
        <dbReference type="ChEBI" id="CHEBI:58349"/>
        <dbReference type="EC" id="1.1.1.25"/>
    </reaction>
</comment>
<dbReference type="Gene3D" id="3.40.50.720">
    <property type="entry name" value="NAD(P)-binding Rossmann-like Domain"/>
    <property type="match status" value="1"/>
</dbReference>
<feature type="binding site" evidence="8">
    <location>
        <position position="106"/>
    </location>
    <ligand>
        <name>shikimate</name>
        <dbReference type="ChEBI" id="CHEBI:36208"/>
    </ligand>
</feature>
<feature type="binding site" evidence="8">
    <location>
        <begin position="129"/>
        <end position="133"/>
    </location>
    <ligand>
        <name>NADP(+)</name>
        <dbReference type="ChEBI" id="CHEBI:58349"/>
    </ligand>
</feature>
<dbReference type="EMBL" id="CP013015">
    <property type="protein sequence ID" value="AMM42138.1"/>
    <property type="molecule type" value="Genomic_DNA"/>
</dbReference>
<dbReference type="KEGG" id="daw:HS1_002356"/>
<feature type="binding site" evidence="8">
    <location>
        <position position="66"/>
    </location>
    <ligand>
        <name>shikimate</name>
        <dbReference type="ChEBI" id="CHEBI:36208"/>
    </ligand>
</feature>
<feature type="binding site" evidence="8">
    <location>
        <position position="237"/>
    </location>
    <ligand>
        <name>NADP(+)</name>
        <dbReference type="ChEBI" id="CHEBI:58349"/>
    </ligand>
</feature>
<evidence type="ECO:0000256" key="1">
    <source>
        <dbReference type="ARBA" id="ARBA00004871"/>
    </source>
</evidence>
<evidence type="ECO:0000256" key="4">
    <source>
        <dbReference type="ARBA" id="ARBA00022857"/>
    </source>
</evidence>
<dbReference type="SUPFAM" id="SSF51735">
    <property type="entry name" value="NAD(P)-binding Rossmann-fold domains"/>
    <property type="match status" value="1"/>
</dbReference>
<keyword evidence="6 8" id="KW-0057">Aromatic amino acid biosynthesis</keyword>
<evidence type="ECO:0000313" key="12">
    <source>
        <dbReference type="EMBL" id="AMM42138.1"/>
    </source>
</evidence>
<feature type="active site" description="Proton acceptor" evidence="8">
    <location>
        <position position="70"/>
    </location>
</feature>
<dbReference type="HAMAP" id="MF_00222">
    <property type="entry name" value="Shikimate_DH_AroE"/>
    <property type="match status" value="1"/>
</dbReference>
<feature type="domain" description="Quinate/shikimate 5-dehydrogenase/glutamyl-tRNA reductase" evidence="9">
    <location>
        <begin position="116"/>
        <end position="184"/>
    </location>
</feature>